<proteinExistence type="predicted"/>
<keyword evidence="2" id="KW-1185">Reference proteome</keyword>
<dbReference type="EMBL" id="CAJNOC010008866">
    <property type="protein sequence ID" value="CAF1121735.1"/>
    <property type="molecule type" value="Genomic_DNA"/>
</dbReference>
<protein>
    <submittedName>
        <fullName evidence="1">Uncharacterized protein</fullName>
    </submittedName>
</protein>
<dbReference type="AlphaFoldDB" id="A0A814QP84"/>
<dbReference type="Proteomes" id="UP000663879">
    <property type="component" value="Unassembled WGS sequence"/>
</dbReference>
<sequence length="105" mass="12509">MIIFGNQLVEKGSEKYNILLKRSRETLKRHREKEKIEKEIQVKLKKLANNLDTLKNMNEKIFTTYPNAKEQFADQRFINLKAEVDSSELNKCIKGIYGLLFRNYR</sequence>
<reference evidence="1" key="1">
    <citation type="submission" date="2021-02" db="EMBL/GenBank/DDBJ databases">
        <authorList>
            <person name="Nowell W R."/>
        </authorList>
    </citation>
    <scope>NUCLEOTIDE SEQUENCE</scope>
    <source>
        <strain evidence="1">Ploen Becks lab</strain>
    </source>
</reference>
<comment type="caution">
    <text evidence="1">The sequence shown here is derived from an EMBL/GenBank/DDBJ whole genome shotgun (WGS) entry which is preliminary data.</text>
</comment>
<evidence type="ECO:0000313" key="1">
    <source>
        <dbReference type="EMBL" id="CAF1121735.1"/>
    </source>
</evidence>
<evidence type="ECO:0000313" key="2">
    <source>
        <dbReference type="Proteomes" id="UP000663879"/>
    </source>
</evidence>
<name>A0A814QP84_9BILA</name>
<accession>A0A814QP84</accession>
<gene>
    <name evidence="1" type="ORF">OXX778_LOCUS22073</name>
</gene>
<organism evidence="1 2">
    <name type="scientific">Brachionus calyciflorus</name>
    <dbReference type="NCBI Taxonomy" id="104777"/>
    <lineage>
        <taxon>Eukaryota</taxon>
        <taxon>Metazoa</taxon>
        <taxon>Spiralia</taxon>
        <taxon>Gnathifera</taxon>
        <taxon>Rotifera</taxon>
        <taxon>Eurotatoria</taxon>
        <taxon>Monogononta</taxon>
        <taxon>Pseudotrocha</taxon>
        <taxon>Ploima</taxon>
        <taxon>Brachionidae</taxon>
        <taxon>Brachionus</taxon>
    </lineage>
</organism>